<protein>
    <submittedName>
        <fullName evidence="1">Uncharacterized protein</fullName>
    </submittedName>
</protein>
<evidence type="ECO:0000313" key="1">
    <source>
        <dbReference type="EMBL" id="WDE06480.1"/>
    </source>
</evidence>
<keyword evidence="2" id="KW-1185">Reference proteome</keyword>
<name>A0AAF0CAM8_9GAMM</name>
<dbReference type="KEGG" id="tvd:SG34_006050"/>
<dbReference type="AlphaFoldDB" id="A0AAF0CAM8"/>
<sequence>MEDEDLKDILEIQKQKSEQGNRKEDMATWKYGVGLTSKKEIDDVRGEIQ</sequence>
<organism evidence="1 2">
    <name type="scientific">Thalassomonas viridans</name>
    <dbReference type="NCBI Taxonomy" id="137584"/>
    <lineage>
        <taxon>Bacteria</taxon>
        <taxon>Pseudomonadati</taxon>
        <taxon>Pseudomonadota</taxon>
        <taxon>Gammaproteobacteria</taxon>
        <taxon>Alteromonadales</taxon>
        <taxon>Colwelliaceae</taxon>
        <taxon>Thalassomonas</taxon>
    </lineage>
</organism>
<dbReference type="RefSeq" id="WP_161797939.1">
    <property type="nucleotide sequence ID" value="NZ_CP059733.1"/>
</dbReference>
<dbReference type="EMBL" id="CP059733">
    <property type="protein sequence ID" value="WDE06480.1"/>
    <property type="molecule type" value="Genomic_DNA"/>
</dbReference>
<dbReference type="Proteomes" id="UP000032352">
    <property type="component" value="Chromosome"/>
</dbReference>
<reference evidence="1 2" key="2">
    <citation type="journal article" date="2022" name="Mar. Drugs">
        <title>Bioassay-Guided Fractionation Leads to the Detection of Cholic Acid Generated by the Rare Thalassomonas sp.</title>
        <authorList>
            <person name="Pheiffer F."/>
            <person name="Schneider Y.K."/>
            <person name="Hansen E.H."/>
            <person name="Andersen J.H."/>
            <person name="Isaksson J."/>
            <person name="Busche T."/>
            <person name="R C."/>
            <person name="Kalinowski J."/>
            <person name="Zyl L.V."/>
            <person name="Trindade M."/>
        </authorList>
    </citation>
    <scope>NUCLEOTIDE SEQUENCE [LARGE SCALE GENOMIC DNA]</scope>
    <source>
        <strain evidence="1 2">XOM25</strain>
    </source>
</reference>
<gene>
    <name evidence="1" type="ORF">SG34_006050</name>
</gene>
<proteinExistence type="predicted"/>
<reference evidence="1 2" key="1">
    <citation type="journal article" date="2015" name="Genome Announc.">
        <title>Draft Genome Sequences of Marine Isolates of Thalassomonas viridans and Thalassomonas actiniarum.</title>
        <authorList>
            <person name="Olonade I."/>
            <person name="van Zyl L.J."/>
            <person name="Trindade M."/>
        </authorList>
    </citation>
    <scope>NUCLEOTIDE SEQUENCE [LARGE SCALE GENOMIC DNA]</scope>
    <source>
        <strain evidence="1 2">XOM25</strain>
    </source>
</reference>
<evidence type="ECO:0000313" key="2">
    <source>
        <dbReference type="Proteomes" id="UP000032352"/>
    </source>
</evidence>
<accession>A0AAF0CAM8</accession>